<evidence type="ECO:0000313" key="1">
    <source>
        <dbReference type="EMBL" id="CAF1063086.1"/>
    </source>
</evidence>
<reference evidence="1" key="1">
    <citation type="submission" date="2021-02" db="EMBL/GenBank/DDBJ databases">
        <authorList>
            <person name="Nowell W R."/>
        </authorList>
    </citation>
    <scope>NUCLEOTIDE SEQUENCE</scope>
</reference>
<proteinExistence type="predicted"/>
<feature type="non-terminal residue" evidence="1">
    <location>
        <position position="1"/>
    </location>
</feature>
<dbReference type="AlphaFoldDB" id="A0A814L9L5"/>
<dbReference type="Proteomes" id="UP000681722">
    <property type="component" value="Unassembled WGS sequence"/>
</dbReference>
<gene>
    <name evidence="1" type="ORF">GPM918_LOCUS16882</name>
    <name evidence="2" type="ORF">SRO942_LOCUS16881</name>
</gene>
<name>A0A814L9L5_9BILA</name>
<dbReference type="EMBL" id="CAJNOQ010004516">
    <property type="protein sequence ID" value="CAF1063086.1"/>
    <property type="molecule type" value="Genomic_DNA"/>
</dbReference>
<dbReference type="EMBL" id="CAJOBC010004516">
    <property type="protein sequence ID" value="CAF3831120.1"/>
    <property type="molecule type" value="Genomic_DNA"/>
</dbReference>
<keyword evidence="3" id="KW-1185">Reference proteome</keyword>
<evidence type="ECO:0000313" key="3">
    <source>
        <dbReference type="Proteomes" id="UP000663829"/>
    </source>
</evidence>
<dbReference type="Proteomes" id="UP000663829">
    <property type="component" value="Unassembled WGS sequence"/>
</dbReference>
<organism evidence="1 3">
    <name type="scientific">Didymodactylos carnosus</name>
    <dbReference type="NCBI Taxonomy" id="1234261"/>
    <lineage>
        <taxon>Eukaryota</taxon>
        <taxon>Metazoa</taxon>
        <taxon>Spiralia</taxon>
        <taxon>Gnathifera</taxon>
        <taxon>Rotifera</taxon>
        <taxon>Eurotatoria</taxon>
        <taxon>Bdelloidea</taxon>
        <taxon>Philodinida</taxon>
        <taxon>Philodinidae</taxon>
        <taxon>Didymodactylos</taxon>
    </lineage>
</organism>
<comment type="caution">
    <text evidence="1">The sequence shown here is derived from an EMBL/GenBank/DDBJ whole genome shotgun (WGS) entry which is preliminary data.</text>
</comment>
<evidence type="ECO:0000313" key="2">
    <source>
        <dbReference type="EMBL" id="CAF3831120.1"/>
    </source>
</evidence>
<sequence>IKVTDTDIIYTEQHELVIFQRGQFWLDRHIYFAYRYDYDFEQLFIYTVPYENNELHLSLNRNKLNHPITIFPPKQMYDLVDTLILHVHAPLSQFQQPVPFWAYKNTIRLCIYIRSAFELNRSALDYLRHIFTNGNKIHFLQIRFFTLNRIQPEVIDPQLLSILLTEGKNIHTLSIPFSLLYTQVTTSTIDNDKYIAEHLVELLRNLNRMIRHLDFFSSSMTTSLLSEEFCQIFSKCQTLKSIKVRTLNDCFRLLELFIKNMKYLQQLDMFLLPSSTTEEEEEEIFTSDIVKQLEINIISKYRQNYYILFKPILLSIDLL</sequence>
<protein>
    <submittedName>
        <fullName evidence="1">Uncharacterized protein</fullName>
    </submittedName>
</protein>
<accession>A0A814L9L5</accession>